<dbReference type="AlphaFoldDB" id="A0AA36H3H7"/>
<evidence type="ECO:0000313" key="4">
    <source>
        <dbReference type="Proteomes" id="UP001176961"/>
    </source>
</evidence>
<dbReference type="Gene3D" id="1.10.1380.10">
    <property type="entry name" value="Neutral endopeptidase , domain2"/>
    <property type="match status" value="1"/>
</dbReference>
<dbReference type="GO" id="GO:0006508">
    <property type="term" value="P:proteolysis"/>
    <property type="evidence" value="ECO:0007669"/>
    <property type="project" value="InterPro"/>
</dbReference>
<sequence>MKQVHALLKGAPKKVLANMIITDYIQSWLDWMDKRFVALVARSVKNSNKQRAKKCFEWIESHFEQALHAAYAQFVNASEMNKVLVDISDHLSDAFIQIIDENSDWTRSLKKISSGLIGSVELEPLSAADCFLIIRCKHFQVINLFISRDGICQDLYETFLRCSKTVNVCELVAFENRDVAEDARGRSRLDWAVEFTRQGVDSEWGENDFNKAYCSCDTCPERLWLPVAASTTTLMGSCRFPSRGRLLVLTYFYTPNGAAICRRSAVHSLLQLVHVTPQKKVYNEQSTNVNGWIASRTDEKFVKVLLDQIISR</sequence>
<dbReference type="InterPro" id="IPR042089">
    <property type="entry name" value="Peptidase_M13_dom_2"/>
</dbReference>
<dbReference type="InterPro" id="IPR048994">
    <property type="entry name" value="PH-GRAM_MTMR6-9"/>
</dbReference>
<dbReference type="InterPro" id="IPR008753">
    <property type="entry name" value="Peptidase_M13_N"/>
</dbReference>
<dbReference type="InterPro" id="IPR030564">
    <property type="entry name" value="Myotubularin"/>
</dbReference>
<comment type="caution">
    <text evidence="3">The sequence shown here is derived from an EMBL/GenBank/DDBJ whole genome shotgun (WGS) entry which is preliminary data.</text>
</comment>
<proteinExistence type="inferred from homology"/>
<dbReference type="PANTHER" id="PTHR10807:SF8">
    <property type="entry name" value="PHOSPHATIDYLINOSITOL-3-PHOSPHATE PHOSPHATASE"/>
    <property type="match status" value="1"/>
</dbReference>
<dbReference type="SUPFAM" id="SSF55486">
    <property type="entry name" value="Metalloproteases ('zincins'), catalytic domain"/>
    <property type="match status" value="1"/>
</dbReference>
<dbReference type="SUPFAM" id="SSF52799">
    <property type="entry name" value="(Phosphotyrosine protein) phosphatases II"/>
    <property type="match status" value="1"/>
</dbReference>
<keyword evidence="4" id="KW-1185">Reference proteome</keyword>
<dbReference type="Pfam" id="PF06602">
    <property type="entry name" value="Myotub-related"/>
    <property type="match status" value="1"/>
</dbReference>
<gene>
    <name evidence="3" type="ORF">CYNAS_LOCUS15040</name>
</gene>
<dbReference type="EMBL" id="CATQJL010000305">
    <property type="protein sequence ID" value="CAJ0603057.1"/>
    <property type="molecule type" value="Genomic_DNA"/>
</dbReference>
<evidence type="ECO:0000259" key="2">
    <source>
        <dbReference type="PROSITE" id="PS51339"/>
    </source>
</evidence>
<feature type="domain" description="Myotubularin phosphatase" evidence="2">
    <location>
        <begin position="185"/>
        <end position="312"/>
    </location>
</feature>
<dbReference type="Pfam" id="PF05649">
    <property type="entry name" value="Peptidase_M13_N"/>
    <property type="match status" value="1"/>
</dbReference>
<reference evidence="3" key="1">
    <citation type="submission" date="2023-07" db="EMBL/GenBank/DDBJ databases">
        <authorList>
            <consortium name="CYATHOMIX"/>
        </authorList>
    </citation>
    <scope>NUCLEOTIDE SEQUENCE</scope>
    <source>
        <strain evidence="3">N/A</strain>
    </source>
</reference>
<dbReference type="Proteomes" id="UP001176961">
    <property type="component" value="Unassembled WGS sequence"/>
</dbReference>
<dbReference type="GO" id="GO:0046856">
    <property type="term" value="P:phosphatidylinositol dephosphorylation"/>
    <property type="evidence" value="ECO:0007669"/>
    <property type="project" value="TreeGrafter"/>
</dbReference>
<accession>A0AA36H3H7</accession>
<dbReference type="InterPro" id="IPR010569">
    <property type="entry name" value="Myotubularin-like_Pase_dom"/>
</dbReference>
<dbReference type="GO" id="GO:0005737">
    <property type="term" value="C:cytoplasm"/>
    <property type="evidence" value="ECO:0007669"/>
    <property type="project" value="TreeGrafter"/>
</dbReference>
<protein>
    <recommendedName>
        <fullName evidence="2">Myotubularin phosphatase domain-containing protein</fullName>
    </recommendedName>
</protein>
<evidence type="ECO:0000313" key="3">
    <source>
        <dbReference type="EMBL" id="CAJ0603057.1"/>
    </source>
</evidence>
<dbReference type="GO" id="GO:0004438">
    <property type="term" value="F:phosphatidylinositol-3-phosphate phosphatase activity"/>
    <property type="evidence" value="ECO:0007669"/>
    <property type="project" value="TreeGrafter"/>
</dbReference>
<dbReference type="GO" id="GO:0106018">
    <property type="term" value="F:phosphatidylinositol-3,5-bisphosphate phosphatase activity"/>
    <property type="evidence" value="ECO:0007669"/>
    <property type="project" value="TreeGrafter"/>
</dbReference>
<dbReference type="PANTHER" id="PTHR10807">
    <property type="entry name" value="MYOTUBULARIN-RELATED"/>
    <property type="match status" value="1"/>
</dbReference>
<dbReference type="Pfam" id="PF21098">
    <property type="entry name" value="PH-GRAM_MTMR6-like"/>
    <property type="match status" value="1"/>
</dbReference>
<dbReference type="InterPro" id="IPR029021">
    <property type="entry name" value="Prot-tyrosine_phosphatase-like"/>
</dbReference>
<dbReference type="PROSITE" id="PS51339">
    <property type="entry name" value="PPASE_MYOTUBULARIN"/>
    <property type="match status" value="1"/>
</dbReference>
<evidence type="ECO:0000256" key="1">
    <source>
        <dbReference type="ARBA" id="ARBA00007471"/>
    </source>
</evidence>
<name>A0AA36H3H7_CYLNA</name>
<organism evidence="3 4">
    <name type="scientific">Cylicocyclus nassatus</name>
    <name type="common">Nematode worm</name>
    <dbReference type="NCBI Taxonomy" id="53992"/>
    <lineage>
        <taxon>Eukaryota</taxon>
        <taxon>Metazoa</taxon>
        <taxon>Ecdysozoa</taxon>
        <taxon>Nematoda</taxon>
        <taxon>Chromadorea</taxon>
        <taxon>Rhabditida</taxon>
        <taxon>Rhabditina</taxon>
        <taxon>Rhabditomorpha</taxon>
        <taxon>Strongyloidea</taxon>
        <taxon>Strongylidae</taxon>
        <taxon>Cylicocyclus</taxon>
    </lineage>
</organism>
<comment type="similarity">
    <text evidence="1">Belongs to the protein-tyrosine phosphatase family. Non-receptor class myotubularin subfamily.</text>
</comment>